<evidence type="ECO:0000313" key="2">
    <source>
        <dbReference type="EMBL" id="GAW04088.1"/>
    </source>
</evidence>
<sequence>MNRDIAHDIRALGGLGRTLANAPVQAELDRLARNHPRWTLPKPLTSRKTIPQQTNTATSPVKPWHKPNPSPYLKSIRTKGNTTNFLGDESDEDADDEPLLPTNSSGQKSSSSTEKGKGREIPMPSGSRNTMQSNEVNIINEDDEDEADQGGIYPLDREDAAETNDSRVQEVWEKKGFEEYDPRKVKLHVNALARDLLCEGFNVRRIWAIFARDGISQERQELHIKDPVKYGPKLRNTRIDKFAPDTKTMKKSPWNRALIHHFAAKAGEIAAQCKDDRFGPEAIDWVELFSDRFYEIFKLVVKARCQPGETHEARVLRLVVADNERKTRNAKVSLRHAKRTSRSDIATLVIKECRKWGDQEGVVFWSHALLITETIEDAGQSEEEDGVIDVEIEGITMKQNVKKVSRLYWREPVIEELYKMVDSAPGMETAIFHRAGAPRIPRIRTDKIDHRPPPLGLPQSVFRKEYLAALMPHELAELKLADHDIEMYDFGGFDPNEHNNEAMDTS</sequence>
<evidence type="ECO:0000313" key="3">
    <source>
        <dbReference type="Proteomes" id="UP000188533"/>
    </source>
</evidence>
<dbReference type="Proteomes" id="UP000188533">
    <property type="component" value="Unassembled WGS sequence"/>
</dbReference>
<accession>A0A1Q3EA50</accession>
<protein>
    <submittedName>
        <fullName evidence="2">Uncharacterized protein</fullName>
    </submittedName>
</protein>
<reference evidence="2 3" key="1">
    <citation type="submission" date="2016-08" db="EMBL/GenBank/DDBJ databases">
        <authorList>
            <consortium name="Lentinula edodes genome sequencing consortium"/>
            <person name="Sakamoto Y."/>
            <person name="Nakade K."/>
            <person name="Sato S."/>
            <person name="Yoshida Y."/>
            <person name="Miyazaki K."/>
            <person name="Natsume S."/>
            <person name="Konno N."/>
        </authorList>
    </citation>
    <scope>NUCLEOTIDE SEQUENCE [LARGE SCALE GENOMIC DNA]</scope>
    <source>
        <strain evidence="2 3">NBRC 111202</strain>
    </source>
</reference>
<dbReference type="EMBL" id="BDGU01000177">
    <property type="protein sequence ID" value="GAW04088.1"/>
    <property type="molecule type" value="Genomic_DNA"/>
</dbReference>
<feature type="compositionally biased region" description="Basic and acidic residues" evidence="1">
    <location>
        <begin position="155"/>
        <end position="167"/>
    </location>
</feature>
<name>A0A1Q3EA50_LENED</name>
<dbReference type="AlphaFoldDB" id="A0A1Q3EA50"/>
<evidence type="ECO:0000256" key="1">
    <source>
        <dbReference type="SAM" id="MobiDB-lite"/>
    </source>
</evidence>
<feature type="compositionally biased region" description="Low complexity" evidence="1">
    <location>
        <begin position="104"/>
        <end position="113"/>
    </location>
</feature>
<keyword evidence="3" id="KW-1185">Reference proteome</keyword>
<feature type="region of interest" description="Disordered" evidence="1">
    <location>
        <begin position="33"/>
        <end position="167"/>
    </location>
</feature>
<feature type="compositionally biased region" description="Acidic residues" evidence="1">
    <location>
        <begin position="88"/>
        <end position="98"/>
    </location>
</feature>
<comment type="caution">
    <text evidence="2">The sequence shown here is derived from an EMBL/GenBank/DDBJ whole genome shotgun (WGS) entry which is preliminary data.</text>
</comment>
<gene>
    <name evidence="2" type="ORF">LENED_005854</name>
</gene>
<reference evidence="2 3" key="2">
    <citation type="submission" date="2017-02" db="EMBL/GenBank/DDBJ databases">
        <title>A genome survey and senescence transcriptome analysis in Lentinula edodes.</title>
        <authorList>
            <person name="Sakamoto Y."/>
            <person name="Nakade K."/>
            <person name="Sato S."/>
            <person name="Yoshida Y."/>
            <person name="Miyazaki K."/>
            <person name="Natsume S."/>
            <person name="Konno N."/>
        </authorList>
    </citation>
    <scope>NUCLEOTIDE SEQUENCE [LARGE SCALE GENOMIC DNA]</scope>
    <source>
        <strain evidence="2 3">NBRC 111202</strain>
    </source>
</reference>
<proteinExistence type="predicted"/>
<feature type="compositionally biased region" description="Polar residues" evidence="1">
    <location>
        <begin position="46"/>
        <end position="59"/>
    </location>
</feature>
<dbReference type="STRING" id="5353.A0A1Q3EA50"/>
<organism evidence="2 3">
    <name type="scientific">Lentinula edodes</name>
    <name type="common">Shiitake mushroom</name>
    <name type="synonym">Lentinus edodes</name>
    <dbReference type="NCBI Taxonomy" id="5353"/>
    <lineage>
        <taxon>Eukaryota</taxon>
        <taxon>Fungi</taxon>
        <taxon>Dikarya</taxon>
        <taxon>Basidiomycota</taxon>
        <taxon>Agaricomycotina</taxon>
        <taxon>Agaricomycetes</taxon>
        <taxon>Agaricomycetidae</taxon>
        <taxon>Agaricales</taxon>
        <taxon>Marasmiineae</taxon>
        <taxon>Omphalotaceae</taxon>
        <taxon>Lentinula</taxon>
    </lineage>
</organism>